<dbReference type="AlphaFoldDB" id="A0A0M8ZT73"/>
<reference evidence="2 3" key="1">
    <citation type="submission" date="2015-07" db="EMBL/GenBank/DDBJ databases">
        <title>The genome of Melipona quadrifasciata.</title>
        <authorList>
            <person name="Pan H."/>
            <person name="Kapheim K."/>
        </authorList>
    </citation>
    <scope>NUCLEOTIDE SEQUENCE [LARGE SCALE GENOMIC DNA]</scope>
    <source>
        <strain evidence="2">0111107301</strain>
        <tissue evidence="2">Whole body</tissue>
    </source>
</reference>
<keyword evidence="1" id="KW-0472">Membrane</keyword>
<sequence>MVVVWVWKTIVIRVISIFHPFVPFWYLFDLIDFAMRRNKPAERDDTLNDTLEKEKLPRRAARLLGIQAGRRITAFANDTTHEF</sequence>
<evidence type="ECO:0000256" key="1">
    <source>
        <dbReference type="SAM" id="Phobius"/>
    </source>
</evidence>
<evidence type="ECO:0000313" key="2">
    <source>
        <dbReference type="EMBL" id="KOX69039.1"/>
    </source>
</evidence>
<keyword evidence="1" id="KW-1133">Transmembrane helix</keyword>
<evidence type="ECO:0000313" key="3">
    <source>
        <dbReference type="Proteomes" id="UP000053105"/>
    </source>
</evidence>
<keyword evidence="3" id="KW-1185">Reference proteome</keyword>
<accession>A0A0M8ZT73</accession>
<gene>
    <name evidence="2" type="ORF">WN51_06518</name>
</gene>
<dbReference type="Proteomes" id="UP000053105">
    <property type="component" value="Unassembled WGS sequence"/>
</dbReference>
<feature type="transmembrane region" description="Helical" evidence="1">
    <location>
        <begin position="6"/>
        <end position="28"/>
    </location>
</feature>
<dbReference type="EMBL" id="KQ435904">
    <property type="protein sequence ID" value="KOX69039.1"/>
    <property type="molecule type" value="Genomic_DNA"/>
</dbReference>
<keyword evidence="1" id="KW-0812">Transmembrane</keyword>
<protein>
    <submittedName>
        <fullName evidence="2">Uncharacterized protein</fullName>
    </submittedName>
</protein>
<name>A0A0M8ZT73_9HYME</name>
<proteinExistence type="predicted"/>
<organism evidence="2 3">
    <name type="scientific">Melipona quadrifasciata</name>
    <dbReference type="NCBI Taxonomy" id="166423"/>
    <lineage>
        <taxon>Eukaryota</taxon>
        <taxon>Metazoa</taxon>
        <taxon>Ecdysozoa</taxon>
        <taxon>Arthropoda</taxon>
        <taxon>Hexapoda</taxon>
        <taxon>Insecta</taxon>
        <taxon>Pterygota</taxon>
        <taxon>Neoptera</taxon>
        <taxon>Endopterygota</taxon>
        <taxon>Hymenoptera</taxon>
        <taxon>Apocrita</taxon>
        <taxon>Aculeata</taxon>
        <taxon>Apoidea</taxon>
        <taxon>Anthophila</taxon>
        <taxon>Apidae</taxon>
        <taxon>Melipona</taxon>
    </lineage>
</organism>